<evidence type="ECO:0000313" key="2">
    <source>
        <dbReference type="EMBL" id="WCL55617.1"/>
    </source>
</evidence>
<accession>A0AAE9XR12</accession>
<protein>
    <recommendedName>
        <fullName evidence="4">ABC-2 type transport system permease protein</fullName>
    </recommendedName>
</protein>
<keyword evidence="1" id="KW-1133">Transmembrane helix</keyword>
<keyword evidence="3" id="KW-1185">Reference proteome</keyword>
<feature type="transmembrane region" description="Helical" evidence="1">
    <location>
        <begin position="177"/>
        <end position="201"/>
    </location>
</feature>
<feature type="transmembrane region" description="Helical" evidence="1">
    <location>
        <begin position="284"/>
        <end position="304"/>
    </location>
</feature>
<sequence length="311" mass="34581">MNTMKALIKREYLEGWNYYVRLPAILLALTIFFVVLTVMGVGNVQFGDMDIRNIESFGEALTLAQAKESDQLPAAITLGYWAMSALAWGALPFVVFFSLLGTLYEERRDRSILFFKSLPVTDWQEVLAKLVTIVIIVPIGFFAIIMTAHILTAMLLSGVALVQGGPVSVLWPLGTMIGGWVAFGAYYILAILWALPLLAWVLAVSAYANRAPFLFAVLPPIVVMVAEEVFFDSNYFLEWVGLHMGGWQGLVFEVVHGNVDIDGPADILRYLTTGEMFQGFLRSFVQVEFLFGLLVAAGFIYASVRLRQRSL</sequence>
<dbReference type="RefSeq" id="WP_289505460.1">
    <property type="nucleotide sequence ID" value="NZ_CP116805.1"/>
</dbReference>
<evidence type="ECO:0000313" key="3">
    <source>
        <dbReference type="Proteomes" id="UP001217500"/>
    </source>
</evidence>
<evidence type="ECO:0008006" key="4">
    <source>
        <dbReference type="Google" id="ProtNLM"/>
    </source>
</evidence>
<keyword evidence="1" id="KW-0812">Transmembrane</keyword>
<keyword evidence="1" id="KW-0472">Membrane</keyword>
<evidence type="ECO:0000256" key="1">
    <source>
        <dbReference type="SAM" id="Phobius"/>
    </source>
</evidence>
<feature type="transmembrane region" description="Helical" evidence="1">
    <location>
        <begin position="20"/>
        <end position="42"/>
    </location>
</feature>
<name>A0AAE9XR12_9PROT</name>
<dbReference type="KEGG" id="gso:PH603_07560"/>
<dbReference type="EMBL" id="CP116805">
    <property type="protein sequence ID" value="WCL55617.1"/>
    <property type="molecule type" value="Genomic_DNA"/>
</dbReference>
<proteinExistence type="predicted"/>
<feature type="transmembrane region" description="Helical" evidence="1">
    <location>
        <begin position="80"/>
        <end position="105"/>
    </location>
</feature>
<organism evidence="2 3">
    <name type="scientific">Gimibacter soli</name>
    <dbReference type="NCBI Taxonomy" id="3024400"/>
    <lineage>
        <taxon>Bacteria</taxon>
        <taxon>Pseudomonadati</taxon>
        <taxon>Pseudomonadota</taxon>
        <taxon>Alphaproteobacteria</taxon>
        <taxon>Kordiimonadales</taxon>
        <taxon>Temperatibacteraceae</taxon>
        <taxon>Gimibacter</taxon>
    </lineage>
</organism>
<dbReference type="AlphaFoldDB" id="A0AAE9XR12"/>
<feature type="transmembrane region" description="Helical" evidence="1">
    <location>
        <begin position="126"/>
        <end position="157"/>
    </location>
</feature>
<gene>
    <name evidence="2" type="ORF">PH603_07560</name>
</gene>
<feature type="transmembrane region" description="Helical" evidence="1">
    <location>
        <begin position="213"/>
        <end position="231"/>
    </location>
</feature>
<dbReference type="Proteomes" id="UP001217500">
    <property type="component" value="Chromosome"/>
</dbReference>
<reference evidence="2" key="1">
    <citation type="submission" date="2023-01" db="EMBL/GenBank/DDBJ databases">
        <title>The genome sequence of Kordiimonadaceae bacterium 6D33.</title>
        <authorList>
            <person name="Liu Y."/>
        </authorList>
    </citation>
    <scope>NUCLEOTIDE SEQUENCE</scope>
    <source>
        <strain evidence="2">6D33</strain>
    </source>
</reference>